<gene>
    <name evidence="1" type="ORF">HPB50_002153</name>
</gene>
<evidence type="ECO:0000313" key="2">
    <source>
        <dbReference type="Proteomes" id="UP000821845"/>
    </source>
</evidence>
<keyword evidence="2" id="KW-1185">Reference proteome</keyword>
<dbReference type="Proteomes" id="UP000821845">
    <property type="component" value="Chromosome 8"/>
</dbReference>
<organism evidence="1 2">
    <name type="scientific">Hyalomma asiaticum</name>
    <name type="common">Tick</name>
    <dbReference type="NCBI Taxonomy" id="266040"/>
    <lineage>
        <taxon>Eukaryota</taxon>
        <taxon>Metazoa</taxon>
        <taxon>Ecdysozoa</taxon>
        <taxon>Arthropoda</taxon>
        <taxon>Chelicerata</taxon>
        <taxon>Arachnida</taxon>
        <taxon>Acari</taxon>
        <taxon>Parasitiformes</taxon>
        <taxon>Ixodida</taxon>
        <taxon>Ixodoidea</taxon>
        <taxon>Ixodidae</taxon>
        <taxon>Hyalomminae</taxon>
        <taxon>Hyalomma</taxon>
    </lineage>
</organism>
<evidence type="ECO:0000313" key="1">
    <source>
        <dbReference type="EMBL" id="KAH6923531.1"/>
    </source>
</evidence>
<name>A0ACB7RNY9_HYAAI</name>
<protein>
    <submittedName>
        <fullName evidence="1">Uncharacterized protein</fullName>
    </submittedName>
</protein>
<accession>A0ACB7RNY9</accession>
<reference evidence="1" key="1">
    <citation type="submission" date="2020-05" db="EMBL/GenBank/DDBJ databases">
        <title>Large-scale comparative analyses of tick genomes elucidate their genetic diversity and vector capacities.</title>
        <authorList>
            <person name="Jia N."/>
            <person name="Wang J."/>
            <person name="Shi W."/>
            <person name="Du L."/>
            <person name="Sun Y."/>
            <person name="Zhan W."/>
            <person name="Jiang J."/>
            <person name="Wang Q."/>
            <person name="Zhang B."/>
            <person name="Ji P."/>
            <person name="Sakyi L.B."/>
            <person name="Cui X."/>
            <person name="Yuan T."/>
            <person name="Jiang B."/>
            <person name="Yang W."/>
            <person name="Lam T.T.-Y."/>
            <person name="Chang Q."/>
            <person name="Ding S."/>
            <person name="Wang X."/>
            <person name="Zhu J."/>
            <person name="Ruan X."/>
            <person name="Zhao L."/>
            <person name="Wei J."/>
            <person name="Que T."/>
            <person name="Du C."/>
            <person name="Cheng J."/>
            <person name="Dai P."/>
            <person name="Han X."/>
            <person name="Huang E."/>
            <person name="Gao Y."/>
            <person name="Liu J."/>
            <person name="Shao H."/>
            <person name="Ye R."/>
            <person name="Li L."/>
            <person name="Wei W."/>
            <person name="Wang X."/>
            <person name="Wang C."/>
            <person name="Yang T."/>
            <person name="Huo Q."/>
            <person name="Li W."/>
            <person name="Guo W."/>
            <person name="Chen H."/>
            <person name="Zhou L."/>
            <person name="Ni X."/>
            <person name="Tian J."/>
            <person name="Zhou Y."/>
            <person name="Sheng Y."/>
            <person name="Liu T."/>
            <person name="Pan Y."/>
            <person name="Xia L."/>
            <person name="Li J."/>
            <person name="Zhao F."/>
            <person name="Cao W."/>
        </authorList>
    </citation>
    <scope>NUCLEOTIDE SEQUENCE</scope>
    <source>
        <strain evidence="1">Hyas-2018</strain>
    </source>
</reference>
<sequence length="164" mass="18102">MKELQRLSGQMARIKSLMRPSSPHAAETAPSVTLPPMPAQTLEELEVVELALRDEKVAAALRRHLLHLGGASLRAVGSRIMNAIMSHSVQLQYSLHGKKGKQAFIDTRLCGVVTDSICQKLDIDMAEAHEFLKRWLPGAIDRGGGRKRRFEEVAKSSRSPSKLV</sequence>
<comment type="caution">
    <text evidence="1">The sequence shown here is derived from an EMBL/GenBank/DDBJ whole genome shotgun (WGS) entry which is preliminary data.</text>
</comment>
<proteinExistence type="predicted"/>
<dbReference type="EMBL" id="CM023488">
    <property type="protein sequence ID" value="KAH6923531.1"/>
    <property type="molecule type" value="Genomic_DNA"/>
</dbReference>